<feature type="transmembrane region" description="Helical" evidence="1">
    <location>
        <begin position="32"/>
        <end position="51"/>
    </location>
</feature>
<keyword evidence="1" id="KW-0812">Transmembrane</keyword>
<organism evidence="2 3">
    <name type="scientific">Paenibacillus uliginis N3/975</name>
    <dbReference type="NCBI Taxonomy" id="1313296"/>
    <lineage>
        <taxon>Bacteria</taxon>
        <taxon>Bacillati</taxon>
        <taxon>Bacillota</taxon>
        <taxon>Bacilli</taxon>
        <taxon>Bacillales</taxon>
        <taxon>Paenibacillaceae</taxon>
        <taxon>Paenibacillus</taxon>
    </lineage>
</organism>
<dbReference type="InterPro" id="IPR010001">
    <property type="entry name" value="BofA"/>
</dbReference>
<keyword evidence="1" id="KW-0472">Membrane</keyword>
<keyword evidence="3" id="KW-1185">Reference proteome</keyword>
<accession>A0A1X7HTN6</accession>
<proteinExistence type="predicted"/>
<reference evidence="2 3" key="1">
    <citation type="submission" date="2017-04" db="EMBL/GenBank/DDBJ databases">
        <authorList>
            <person name="Afonso C.L."/>
            <person name="Miller P.J."/>
            <person name="Scott M.A."/>
            <person name="Spackman E."/>
            <person name="Goraichik I."/>
            <person name="Dimitrov K.M."/>
            <person name="Suarez D.L."/>
            <person name="Swayne D.E."/>
        </authorList>
    </citation>
    <scope>NUCLEOTIDE SEQUENCE [LARGE SCALE GENOMIC DNA]</scope>
    <source>
        <strain evidence="2 3">N3/975</strain>
    </source>
</reference>
<dbReference type="Pfam" id="PF07441">
    <property type="entry name" value="BofA"/>
    <property type="match status" value="1"/>
</dbReference>
<evidence type="ECO:0000313" key="2">
    <source>
        <dbReference type="EMBL" id="SMF92537.1"/>
    </source>
</evidence>
<feature type="transmembrane region" description="Helical" evidence="1">
    <location>
        <begin position="63"/>
        <end position="82"/>
    </location>
</feature>
<evidence type="ECO:0000256" key="1">
    <source>
        <dbReference type="SAM" id="Phobius"/>
    </source>
</evidence>
<dbReference type="Proteomes" id="UP000192940">
    <property type="component" value="Chromosome I"/>
</dbReference>
<sequence>MKLIVAGVLCISLLLLVLVVFKKRLGLGWLTVFGSHLALSALAIYIVNFSGLSAETYIPLNPMTVGTVMVLGVPGVALLLGLKLTLI</sequence>
<dbReference type="AlphaFoldDB" id="A0A1X7HTN6"/>
<dbReference type="STRING" id="1313296.SAMN05661091_5884"/>
<dbReference type="RefSeq" id="WP_208916602.1">
    <property type="nucleotide sequence ID" value="NZ_LT840184.1"/>
</dbReference>
<dbReference type="EMBL" id="LT840184">
    <property type="protein sequence ID" value="SMF92537.1"/>
    <property type="molecule type" value="Genomic_DNA"/>
</dbReference>
<name>A0A1X7HTN6_9BACL</name>
<gene>
    <name evidence="2" type="ORF">SAMN05661091_5884</name>
</gene>
<protein>
    <submittedName>
        <fullName evidence="2">Inhibitor of the pro-sigma K processing machinery</fullName>
    </submittedName>
</protein>
<evidence type="ECO:0000313" key="3">
    <source>
        <dbReference type="Proteomes" id="UP000192940"/>
    </source>
</evidence>
<keyword evidence="1" id="KW-1133">Transmembrane helix</keyword>